<protein>
    <submittedName>
        <fullName evidence="3">CinY protein</fullName>
    </submittedName>
</protein>
<evidence type="ECO:0000313" key="3">
    <source>
        <dbReference type="EMBL" id="PNE36701.1"/>
    </source>
</evidence>
<feature type="chain" id="PRO_5014627509" evidence="2">
    <location>
        <begin position="35"/>
        <end position="337"/>
    </location>
</feature>
<evidence type="ECO:0000313" key="4">
    <source>
        <dbReference type="Proteomes" id="UP000236047"/>
    </source>
</evidence>
<dbReference type="RefSeq" id="WP_102926925.1">
    <property type="nucleotide sequence ID" value="NZ_LJSN01000005.1"/>
</dbReference>
<keyword evidence="2" id="KW-0732">Signal</keyword>
<evidence type="ECO:0000256" key="1">
    <source>
        <dbReference type="SAM" id="MobiDB-lite"/>
    </source>
</evidence>
<gene>
    <name evidence="3" type="ORF">AOB60_42545</name>
</gene>
<feature type="signal peptide" evidence="2">
    <location>
        <begin position="1"/>
        <end position="34"/>
    </location>
</feature>
<comment type="caution">
    <text evidence="3">The sequence shown here is derived from an EMBL/GenBank/DDBJ whole genome shotgun (WGS) entry which is preliminary data.</text>
</comment>
<proteinExistence type="predicted"/>
<reference evidence="4" key="1">
    <citation type="submission" date="2015-09" db="EMBL/GenBank/DDBJ databases">
        <authorList>
            <person name="Graham D.E."/>
            <person name="Mahan K.M."/>
            <person name="Klingeman D.M."/>
            <person name="Fida T."/>
            <person name="Giannone R.J."/>
            <person name="Hettich R.L."/>
            <person name="Parry R.J."/>
            <person name="Spain J.C."/>
        </authorList>
    </citation>
    <scope>NUCLEOTIDE SEQUENCE [LARGE SCALE GENOMIC DNA]</scope>
    <source>
        <strain evidence="4">JCM 4701</strain>
    </source>
</reference>
<dbReference type="AlphaFoldDB" id="A0A2N8P6Q0"/>
<accession>A0A2N8P6Q0</accession>
<keyword evidence="4" id="KW-1185">Reference proteome</keyword>
<evidence type="ECO:0000256" key="2">
    <source>
        <dbReference type="SAM" id="SignalP"/>
    </source>
</evidence>
<dbReference type="Proteomes" id="UP000236047">
    <property type="component" value="Unassembled WGS sequence"/>
</dbReference>
<name>A0A2N8P6Q0_STRNR</name>
<feature type="region of interest" description="Disordered" evidence="1">
    <location>
        <begin position="201"/>
        <end position="233"/>
    </location>
</feature>
<dbReference type="EMBL" id="LJSN01000005">
    <property type="protein sequence ID" value="PNE36701.1"/>
    <property type="molecule type" value="Genomic_DNA"/>
</dbReference>
<feature type="compositionally biased region" description="Low complexity" evidence="1">
    <location>
        <begin position="216"/>
        <end position="227"/>
    </location>
</feature>
<organism evidence="3 4">
    <name type="scientific">Streptomyces noursei</name>
    <name type="common">Streptomyces albulus</name>
    <dbReference type="NCBI Taxonomy" id="1971"/>
    <lineage>
        <taxon>Bacteria</taxon>
        <taxon>Bacillati</taxon>
        <taxon>Actinomycetota</taxon>
        <taxon>Actinomycetes</taxon>
        <taxon>Kitasatosporales</taxon>
        <taxon>Streptomycetaceae</taxon>
        <taxon>Streptomyces</taxon>
    </lineage>
</organism>
<sequence length="337" mass="35881">MRGRITTGRRLPAFLATAAVTPALLLATARPADAFGTVNAFGQHAEHERITRAALACAPGVPSDGSCFEPRSLGQLAGHNWTFGAVGAPDSDEFLSSAAHCDNADFLDVTGYPQSRQQATEALRTCIAHLQARFRQGLAAAEGTLDVRGRVVASETELRRDCTFTLGLPGRAKCEAMEGFGRALHGVQDFYAHSNWTDRTDRSRPVSLVNPPGLGRSAPSPLLDLAAPRPPRPSAVPRNLTTGCFSLLVGACAHHVTHADLNKDEGFIDPASGSTGAPATARGQAAGNFARAVRGAIADTRRQWKQFREALLQRYGTQRGARIVCVISHDDPVRDCA</sequence>